<reference evidence="2 3" key="1">
    <citation type="journal article" date="2020" name="Cell Host Microbe">
        <title>Functional and Genomic Variation between Human-Derived Isolates of Lachnospiraceae Reveals Inter- and Intra-Species Diversity.</title>
        <authorList>
            <person name="Sorbara M.T."/>
            <person name="Littmann E.R."/>
            <person name="Fontana E."/>
            <person name="Moody T.U."/>
            <person name="Kohout C.E."/>
            <person name="Gjonbalaj M."/>
            <person name="Eaton V."/>
            <person name="Seok R."/>
            <person name="Leiner I.M."/>
            <person name="Pamer E.G."/>
        </authorList>
    </citation>
    <scope>NUCLEOTIDE SEQUENCE [LARGE SCALE GENOMIC DNA]</scope>
    <source>
        <strain evidence="2 3">MSK.17.74</strain>
    </source>
</reference>
<feature type="transmembrane region" description="Helical" evidence="1">
    <location>
        <begin position="41"/>
        <end position="63"/>
    </location>
</feature>
<keyword evidence="1" id="KW-0812">Transmembrane</keyword>
<dbReference type="EMBL" id="JAAITS010000097">
    <property type="protein sequence ID" value="NSG87664.1"/>
    <property type="molecule type" value="Genomic_DNA"/>
</dbReference>
<feature type="transmembrane region" description="Helical" evidence="1">
    <location>
        <begin position="12"/>
        <end position="29"/>
    </location>
</feature>
<keyword evidence="3" id="KW-1185">Reference proteome</keyword>
<evidence type="ECO:0000313" key="3">
    <source>
        <dbReference type="Proteomes" id="UP001644719"/>
    </source>
</evidence>
<feature type="transmembrane region" description="Helical" evidence="1">
    <location>
        <begin position="69"/>
        <end position="89"/>
    </location>
</feature>
<name>A0ABX2HC65_9FIRM</name>
<evidence type="ECO:0000256" key="1">
    <source>
        <dbReference type="SAM" id="Phobius"/>
    </source>
</evidence>
<proteinExistence type="predicted"/>
<dbReference type="Pfam" id="PF09578">
    <property type="entry name" value="Spore_YabQ"/>
    <property type="match status" value="1"/>
</dbReference>
<keyword evidence="1" id="KW-0472">Membrane</keyword>
<protein>
    <recommendedName>
        <fullName evidence="4">Spore cortex biosynthesis protein YabQ</fullName>
    </recommendedName>
</protein>
<dbReference type="Proteomes" id="UP001644719">
    <property type="component" value="Unassembled WGS sequence"/>
</dbReference>
<keyword evidence="1" id="KW-1133">Transmembrane helix</keyword>
<comment type="caution">
    <text evidence="2">The sequence shown here is derived from an EMBL/GenBank/DDBJ whole genome shotgun (WGS) entry which is preliminary data.</text>
</comment>
<dbReference type="GeneID" id="97122627"/>
<dbReference type="InterPro" id="IPR019074">
    <property type="entry name" value="YabQ"/>
</dbReference>
<sequence length="167" mass="19538">MSIYIYNEIWLFVRAFAGGAVLILCYSLLQEIRRLIFCSPAAGGILDLLYWVCAGLLVFAGIYRINQGILRSFLFLGIISGAFLTYLTIKPLFEKICYIILEVPVRFVKKTSKKYINWLLFFCKRCKILVKQSANQYKNSTRNRLQMRRGRKFGKIREKTKKKDNRV</sequence>
<dbReference type="NCBIfam" id="TIGR02893">
    <property type="entry name" value="spore_yabQ"/>
    <property type="match status" value="1"/>
</dbReference>
<evidence type="ECO:0000313" key="2">
    <source>
        <dbReference type="EMBL" id="NSG87664.1"/>
    </source>
</evidence>
<evidence type="ECO:0008006" key="4">
    <source>
        <dbReference type="Google" id="ProtNLM"/>
    </source>
</evidence>
<organism evidence="2 3">
    <name type="scientific">Blautia faecis</name>
    <dbReference type="NCBI Taxonomy" id="871665"/>
    <lineage>
        <taxon>Bacteria</taxon>
        <taxon>Bacillati</taxon>
        <taxon>Bacillota</taxon>
        <taxon>Clostridia</taxon>
        <taxon>Lachnospirales</taxon>
        <taxon>Lachnospiraceae</taxon>
        <taxon>Blautia</taxon>
    </lineage>
</organism>
<gene>
    <name evidence="2" type="ORF">G5B17_20230</name>
</gene>
<accession>A0ABX2HC65</accession>
<dbReference type="RefSeq" id="WP_118581558.1">
    <property type="nucleotide sequence ID" value="NZ_JAAINN010000002.1"/>
</dbReference>